<gene>
    <name evidence="1" type="ORF">TM448A02028_0012</name>
</gene>
<reference evidence="1" key="1">
    <citation type="submission" date="2020-03" db="EMBL/GenBank/DDBJ databases">
        <title>The deep terrestrial virosphere.</title>
        <authorList>
            <person name="Holmfeldt K."/>
            <person name="Nilsson E."/>
            <person name="Simone D."/>
            <person name="Lopez-Fernandez M."/>
            <person name="Wu X."/>
            <person name="de Brujin I."/>
            <person name="Lundin D."/>
            <person name="Andersson A."/>
            <person name="Bertilsson S."/>
            <person name="Dopson M."/>
        </authorList>
    </citation>
    <scope>NUCLEOTIDE SEQUENCE</scope>
    <source>
        <strain evidence="1">TM448A02028</strain>
    </source>
</reference>
<accession>A0A6H1ZTI9</accession>
<sequence length="830" mass="85133">MKKIFTIALILLLSVTMFAAPATKGWSGDDFYVPGTVYADSMDVNNFNTDSLWANWAQIDKLTDGTATLEGGDLTGLDSLQVSKIGAYTLYGKLTAGAIEIEGSNFDVNGGAIDGTTIGASSASTGAFSTLASNEGIIRNDDASALSGIQVFEKSRSGGVITTADVVGSIIGMAHDGTDYHTGVGKINFVSSGTIGSNRTPGEIQFWAASDVSTSVPMKKVVIDAMDFELNKINLAFNFVVAPGAVTIGSITTGGGVNDGNHYYKVTYVTSIGETNMGTISLVATTGAGNNTVNLTSIPVSGELEVTSRKIYRTKAGASNYYLLVDLGDNSTTTYADIIADGSLGVDIANLRSNTTSGWLYVDSEKAGFIGKMYNVSLGKLSLQAITTGYYNVGIGESSLTANTTGKSNVAIGSKSMQDNTSGYSNTAIGKSSLQGNVNGYYNCAFGETSLLNNTGHNNTAVGTYSLITNTTGNNNVGIGYDAMNANLSGNNNVGIGYESGFSSSTGSGNIFIGYQAGYNETGSNKLYIDNSNTTAPLIYGDFDGNIVTINGNVGIGTVLPQSLLDQAKFSADAISSYHTFSKSRHATSGSHTIVQDNDAIGGVKFAPSDGVDFGTISAQILAEVDDAAPAASSIGGALVFSTAAGVGADDLTERMRIDKSGVIDVVGAFTAGSVVSDAQVTATTTVSGATYGSNGSVTDAELLYVNTLSSNAQDQLNLKAPLASPTFTGLVKRSVTATITAATPGGQGDGALTSDINEISVCGTASDAVTLPTAVAGLEIFIINNGAQILEIWPATGDDLGAGVNTATTLAAAANITFCSYNATNWEMK</sequence>
<dbReference type="InterPro" id="IPR011049">
    <property type="entry name" value="Serralysin-like_metalloprot_C"/>
</dbReference>
<evidence type="ECO:0000313" key="1">
    <source>
        <dbReference type="EMBL" id="QJA51243.1"/>
    </source>
</evidence>
<organism evidence="1">
    <name type="scientific">viral metagenome</name>
    <dbReference type="NCBI Taxonomy" id="1070528"/>
    <lineage>
        <taxon>unclassified sequences</taxon>
        <taxon>metagenomes</taxon>
        <taxon>organismal metagenomes</taxon>
    </lineage>
</organism>
<dbReference type="AlphaFoldDB" id="A0A6H1ZTI9"/>
<name>A0A6H1ZTI9_9ZZZZ</name>
<dbReference type="Gene3D" id="2.150.10.10">
    <property type="entry name" value="Serralysin-like metalloprotease, C-terminal"/>
    <property type="match status" value="1"/>
</dbReference>
<dbReference type="EMBL" id="MT144247">
    <property type="protein sequence ID" value="QJA51243.1"/>
    <property type="molecule type" value="Genomic_DNA"/>
</dbReference>
<protein>
    <submittedName>
        <fullName evidence="1">Putative tail protein</fullName>
    </submittedName>
</protein>
<proteinExistence type="predicted"/>